<dbReference type="PANTHER" id="PTHR30399">
    <property type="entry name" value="UNCHARACTERIZED PROTEIN YGJP"/>
    <property type="match status" value="1"/>
</dbReference>
<dbReference type="Pfam" id="PF01863">
    <property type="entry name" value="YgjP-like"/>
    <property type="match status" value="2"/>
</dbReference>
<reference evidence="2 3" key="1">
    <citation type="submission" date="2018-08" db="EMBL/GenBank/DDBJ databases">
        <title>A genome reference for cultivated species of the human gut microbiota.</title>
        <authorList>
            <person name="Zou Y."/>
            <person name="Xue W."/>
            <person name="Luo G."/>
        </authorList>
    </citation>
    <scope>NUCLEOTIDE SEQUENCE [LARGE SCALE GENOMIC DNA]</scope>
    <source>
        <strain evidence="2 3">AM25-33</strain>
    </source>
</reference>
<dbReference type="InterPro" id="IPR002725">
    <property type="entry name" value="YgjP-like_metallopeptidase"/>
</dbReference>
<dbReference type="EMBL" id="QSLJ01000001">
    <property type="protein sequence ID" value="RHF38560.1"/>
    <property type="molecule type" value="Genomic_DNA"/>
</dbReference>
<gene>
    <name evidence="2" type="ORF">DW682_02325</name>
</gene>
<protein>
    <submittedName>
        <fullName evidence="2">M48 family peptidase</fullName>
    </submittedName>
</protein>
<name>A0A414NFF6_9ACTN</name>
<dbReference type="CDD" id="cd07344">
    <property type="entry name" value="M48_yhfN_like"/>
    <property type="match status" value="1"/>
</dbReference>
<keyword evidence="3" id="KW-1185">Reference proteome</keyword>
<evidence type="ECO:0000313" key="3">
    <source>
        <dbReference type="Proteomes" id="UP000283983"/>
    </source>
</evidence>
<dbReference type="InterPro" id="IPR053136">
    <property type="entry name" value="UTP_pyrophosphatase-like"/>
</dbReference>
<evidence type="ECO:0000259" key="1">
    <source>
        <dbReference type="Pfam" id="PF01863"/>
    </source>
</evidence>
<organism evidence="2 3">
    <name type="scientific">Collinsella intestinalis</name>
    <dbReference type="NCBI Taxonomy" id="147207"/>
    <lineage>
        <taxon>Bacteria</taxon>
        <taxon>Bacillati</taxon>
        <taxon>Actinomycetota</taxon>
        <taxon>Coriobacteriia</taxon>
        <taxon>Coriobacteriales</taxon>
        <taxon>Coriobacteriaceae</taxon>
        <taxon>Collinsella</taxon>
    </lineage>
</organism>
<dbReference type="RefSeq" id="WP_118102774.1">
    <property type="nucleotide sequence ID" value="NZ_CABJEU010000001.1"/>
</dbReference>
<dbReference type="PANTHER" id="PTHR30399:SF1">
    <property type="entry name" value="UTP PYROPHOSPHATASE"/>
    <property type="match status" value="1"/>
</dbReference>
<sequence length="273" mass="29663">MGAGIILNVDGLEIPVSVVRKCVKNLNLRVRADGTVTLSIPQHLPLARAREFLDRKGDWIAERVRRNIERRPSPDLAGELPDRIPLWGKLVPRDSVQANPGQGVSGWGAGGQGVPGQGAGGQAIPGQTIHGQAAVNRSISGQSVSGQTTPGQPTPGQTTIDQAALDELYRTEVLRALPDVVERMEARIGVHAARWSIRMMKTRWGSCTPKTGAIRINARLAAYPPECLEFVVAHELVHLLEPSHNARFHALLDEFCPDNRHLAKLLREAPDSD</sequence>
<dbReference type="InParanoid" id="A0A414NFF6"/>
<evidence type="ECO:0000313" key="2">
    <source>
        <dbReference type="EMBL" id="RHF38560.1"/>
    </source>
</evidence>
<feature type="domain" description="YgjP-like metallopeptidase" evidence="1">
    <location>
        <begin position="155"/>
        <end position="268"/>
    </location>
</feature>
<dbReference type="AlphaFoldDB" id="A0A414NFF6"/>
<dbReference type="Gene3D" id="3.30.2010.10">
    <property type="entry name" value="Metalloproteases ('zincins'), catalytic domain"/>
    <property type="match status" value="1"/>
</dbReference>
<feature type="domain" description="YgjP-like metallopeptidase" evidence="1">
    <location>
        <begin position="24"/>
        <end position="90"/>
    </location>
</feature>
<dbReference type="Proteomes" id="UP000283983">
    <property type="component" value="Unassembled WGS sequence"/>
</dbReference>
<accession>A0A414NFF6</accession>
<comment type="caution">
    <text evidence="2">The sequence shown here is derived from an EMBL/GenBank/DDBJ whole genome shotgun (WGS) entry which is preliminary data.</text>
</comment>
<proteinExistence type="predicted"/>